<evidence type="ECO:0000256" key="8">
    <source>
        <dbReference type="ARBA" id="ARBA00022859"/>
    </source>
</evidence>
<dbReference type="SUPFAM" id="SSF52200">
    <property type="entry name" value="Toll/Interleukin receptor TIR domain"/>
    <property type="match status" value="1"/>
</dbReference>
<evidence type="ECO:0000259" key="19">
    <source>
        <dbReference type="PROSITE" id="PS50104"/>
    </source>
</evidence>
<feature type="disulfide bond" evidence="16">
    <location>
        <begin position="338"/>
        <end position="363"/>
    </location>
</feature>
<keyword evidence="14 15" id="KW-0395">Inflammatory response</keyword>
<keyword evidence="3 15" id="KW-0399">Innate immunity</keyword>
<dbReference type="PANTHER" id="PTHR24365:SF422">
    <property type="entry name" value="TOLL-LIKE RECEPTOR 6"/>
    <property type="match status" value="1"/>
</dbReference>
<dbReference type="GO" id="GO:0004888">
    <property type="term" value="F:transmembrane signaling receptor activity"/>
    <property type="evidence" value="ECO:0007669"/>
    <property type="project" value="InterPro"/>
</dbReference>
<dbReference type="InterPro" id="IPR032675">
    <property type="entry name" value="LRR_dom_sf"/>
</dbReference>
<dbReference type="GO" id="GO:0035663">
    <property type="term" value="F:Toll-like receptor 2 binding"/>
    <property type="evidence" value="ECO:0007669"/>
    <property type="project" value="TreeGrafter"/>
</dbReference>
<dbReference type="GO" id="GO:0071221">
    <property type="term" value="P:cellular response to bacterial lipopeptide"/>
    <property type="evidence" value="ECO:0007669"/>
    <property type="project" value="TreeGrafter"/>
</dbReference>
<keyword evidence="12 15" id="KW-0675">Receptor</keyword>
<dbReference type="SMART" id="SM00369">
    <property type="entry name" value="LRR_TYP"/>
    <property type="match status" value="5"/>
</dbReference>
<dbReference type="Proteomes" id="UP001295444">
    <property type="component" value="Chromosome 06"/>
</dbReference>
<dbReference type="SMART" id="SM00255">
    <property type="entry name" value="TIR"/>
    <property type="match status" value="1"/>
</dbReference>
<evidence type="ECO:0000313" key="20">
    <source>
        <dbReference type="EMBL" id="CAH2300024.1"/>
    </source>
</evidence>
<protein>
    <submittedName>
        <fullName evidence="20">Toll-like receptor 1, partial</fullName>
    </submittedName>
</protein>
<evidence type="ECO:0000256" key="3">
    <source>
        <dbReference type="ARBA" id="ARBA00022588"/>
    </source>
</evidence>
<evidence type="ECO:0000256" key="4">
    <source>
        <dbReference type="ARBA" id="ARBA00022614"/>
    </source>
</evidence>
<keyword evidence="6 18" id="KW-0732">Signal</keyword>
<dbReference type="FunFam" id="3.80.10.10:FF:000046">
    <property type="entry name" value="Toll-like receptor 2"/>
    <property type="match status" value="1"/>
</dbReference>
<sequence length="792" mass="90690">MAFVSFCLLAFASSFVGTWCATSPSVIANYSGQGLSTVPTNLSSLTTILDLSFNFIHALEDADFSYMSELRLLNLSHNALNELDCKVFEFNKNLEFVDLSNNSLKNISGLFPEALRHLDISFNDFKTMSVCKGLANLLQLEYLGIGAAEIERSDFEAITHLQLRYALIELQRLSGYEAGSISMLNTEHIHIILPGGTFDPYSVLIDAVRTTKSLELSNISGWQLKNESEKYMADIANNSIVTDLTLSHIKLDWFHLIKALQCIWHSSVEKLYIYDLNLFGFVTKMDFDYSNTSMKEFVVDKASTTVFLFNQEYLYRVFAEMNVENLTIISANIIFMVCPLKPSTIQNIHFEDNALPDKIFSSCNTLTQLRSLNLAQNKLEKVSKISEMTQNMPSLKHLDISTNPLHYTGEVCHWSQSIIWLNLASCDLTSLVFNCLPKSLKILILKNNDITHIPLEMTKLENLKLLNLAFNRMSDLPDCSFFTRLAVLNVQSNIISSPSRESIKSCQSVKELNVRHNPFQCDCDLKNFIDFEKMSPGKLIGWPDSYICEHPDDSRGINLKNIHIPIVYCNVYLLIAIIVLPIMFIVALLYCLCKYFDGPWYLKMLCQWTRTKHRIRRKKNGYEELQKETVFHAFVSYSEHDASWVKHTLLPNLEKNNASIRICQHERNFVAGKSIVENIINCIDKSYKSIFVLSPNFVQSEWCHYELYFAHHKLYTENTDNLILILLEPIPQYLIPSKYYKLKTLMSQRTYLEWPKETGKHGLFWANLRAAININLPDPESQSSSSVSHVSS</sequence>
<keyword evidence="4" id="KW-0433">Leucine-rich repeat</keyword>
<dbReference type="PROSITE" id="PS51450">
    <property type="entry name" value="LRR"/>
    <property type="match status" value="3"/>
</dbReference>
<dbReference type="GO" id="GO:0045087">
    <property type="term" value="P:innate immune response"/>
    <property type="evidence" value="ECO:0007669"/>
    <property type="project" value="UniProtKB-UniRule"/>
</dbReference>
<accession>A0AAD1SEQ2</accession>
<dbReference type="GO" id="GO:0006954">
    <property type="term" value="P:inflammatory response"/>
    <property type="evidence" value="ECO:0007669"/>
    <property type="project" value="UniProtKB-UniRule"/>
</dbReference>
<dbReference type="GO" id="GO:0005886">
    <property type="term" value="C:plasma membrane"/>
    <property type="evidence" value="ECO:0007669"/>
    <property type="project" value="TreeGrafter"/>
</dbReference>
<evidence type="ECO:0000256" key="12">
    <source>
        <dbReference type="ARBA" id="ARBA00023170"/>
    </source>
</evidence>
<evidence type="ECO:0000313" key="21">
    <source>
        <dbReference type="Proteomes" id="UP001295444"/>
    </source>
</evidence>
<dbReference type="EMBL" id="OW240917">
    <property type="protein sequence ID" value="CAH2300024.1"/>
    <property type="molecule type" value="Genomic_DNA"/>
</dbReference>
<dbReference type="PIRSF" id="PIRSF037595">
    <property type="entry name" value="Toll-like_receptor"/>
    <property type="match status" value="1"/>
</dbReference>
<evidence type="ECO:0000256" key="13">
    <source>
        <dbReference type="ARBA" id="ARBA00023180"/>
    </source>
</evidence>
<evidence type="ECO:0000256" key="9">
    <source>
        <dbReference type="ARBA" id="ARBA00022989"/>
    </source>
</evidence>
<dbReference type="InterPro" id="IPR017241">
    <property type="entry name" value="Toll-like_receptor"/>
</dbReference>
<reference evidence="20" key="1">
    <citation type="submission" date="2022-03" db="EMBL/GenBank/DDBJ databases">
        <authorList>
            <person name="Alioto T."/>
            <person name="Alioto T."/>
            <person name="Gomez Garrido J."/>
        </authorList>
    </citation>
    <scope>NUCLEOTIDE SEQUENCE</scope>
</reference>
<evidence type="ECO:0000256" key="1">
    <source>
        <dbReference type="ARBA" id="ARBA00004479"/>
    </source>
</evidence>
<evidence type="ECO:0000256" key="7">
    <source>
        <dbReference type="ARBA" id="ARBA00022737"/>
    </source>
</evidence>
<keyword evidence="8 15" id="KW-0391">Immunity</keyword>
<dbReference type="Pfam" id="PF13855">
    <property type="entry name" value="LRR_8"/>
    <property type="match status" value="1"/>
</dbReference>
<proteinExistence type="inferred from homology"/>
<dbReference type="SUPFAM" id="SSF52058">
    <property type="entry name" value="L domain-like"/>
    <property type="match status" value="1"/>
</dbReference>
<gene>
    <name evidence="20" type="ORF">PECUL_23A039996</name>
</gene>
<dbReference type="Gene3D" id="3.40.50.10140">
    <property type="entry name" value="Toll/interleukin-1 receptor homology (TIR) domain"/>
    <property type="match status" value="1"/>
</dbReference>
<feature type="domain" description="TIR" evidence="19">
    <location>
        <begin position="629"/>
        <end position="772"/>
    </location>
</feature>
<feature type="signal peptide" evidence="18">
    <location>
        <begin position="1"/>
        <end position="20"/>
    </location>
</feature>
<comment type="similarity">
    <text evidence="2 15">Belongs to the Toll-like receptor family.</text>
</comment>
<comment type="subcellular location">
    <subcellularLocation>
        <location evidence="1">Membrane</location>
        <topology evidence="1">Single-pass type I membrane protein</topology>
    </subcellularLocation>
</comment>
<dbReference type="InterPro" id="IPR035897">
    <property type="entry name" value="Toll_tir_struct_dom_sf"/>
</dbReference>
<dbReference type="Pfam" id="PF01582">
    <property type="entry name" value="TIR"/>
    <property type="match status" value="1"/>
</dbReference>
<evidence type="ECO:0000256" key="14">
    <source>
        <dbReference type="ARBA" id="ARBA00023198"/>
    </source>
</evidence>
<keyword evidence="13" id="KW-0325">Glycoprotein</keyword>
<evidence type="ECO:0000256" key="2">
    <source>
        <dbReference type="ARBA" id="ARBA00009634"/>
    </source>
</evidence>
<keyword evidence="16" id="KW-1015">Disulfide bond</keyword>
<keyword evidence="9 17" id="KW-1133">Transmembrane helix</keyword>
<evidence type="ECO:0000256" key="18">
    <source>
        <dbReference type="SAM" id="SignalP"/>
    </source>
</evidence>
<evidence type="ECO:0000256" key="5">
    <source>
        <dbReference type="ARBA" id="ARBA00022692"/>
    </source>
</evidence>
<dbReference type="InterPro" id="IPR003591">
    <property type="entry name" value="Leu-rich_rpt_typical-subtyp"/>
</dbReference>
<keyword evidence="11 17" id="KW-0472">Membrane</keyword>
<evidence type="ECO:0000256" key="15">
    <source>
        <dbReference type="PIRNR" id="PIRNR037595"/>
    </source>
</evidence>
<name>A0AAD1SEQ2_PELCU</name>
<keyword evidence="5 17" id="KW-0812">Transmembrane</keyword>
<feature type="disulfide bond" evidence="16">
    <location>
        <begin position="412"/>
        <end position="435"/>
    </location>
</feature>
<keyword evidence="10" id="KW-0520">NAD</keyword>
<dbReference type="PANTHER" id="PTHR24365">
    <property type="entry name" value="TOLL-LIKE RECEPTOR"/>
    <property type="match status" value="1"/>
</dbReference>
<evidence type="ECO:0000256" key="6">
    <source>
        <dbReference type="ARBA" id="ARBA00022729"/>
    </source>
</evidence>
<evidence type="ECO:0000256" key="17">
    <source>
        <dbReference type="SAM" id="Phobius"/>
    </source>
</evidence>
<keyword evidence="7" id="KW-0677">Repeat</keyword>
<evidence type="ECO:0000256" key="16">
    <source>
        <dbReference type="PIRSR" id="PIRSR037595-2"/>
    </source>
</evidence>
<dbReference type="GO" id="GO:0071723">
    <property type="term" value="F:lipopeptide binding"/>
    <property type="evidence" value="ECO:0007669"/>
    <property type="project" value="TreeGrafter"/>
</dbReference>
<organism evidence="20 21">
    <name type="scientific">Pelobates cultripes</name>
    <name type="common">Western spadefoot toad</name>
    <dbReference type="NCBI Taxonomy" id="61616"/>
    <lineage>
        <taxon>Eukaryota</taxon>
        <taxon>Metazoa</taxon>
        <taxon>Chordata</taxon>
        <taxon>Craniata</taxon>
        <taxon>Vertebrata</taxon>
        <taxon>Euteleostomi</taxon>
        <taxon>Amphibia</taxon>
        <taxon>Batrachia</taxon>
        <taxon>Anura</taxon>
        <taxon>Pelobatoidea</taxon>
        <taxon>Pelobatidae</taxon>
        <taxon>Pelobates</taxon>
    </lineage>
</organism>
<dbReference type="InterPro" id="IPR000157">
    <property type="entry name" value="TIR_dom"/>
</dbReference>
<dbReference type="SMART" id="SM00082">
    <property type="entry name" value="LRRCT"/>
    <property type="match status" value="1"/>
</dbReference>
<dbReference type="AlphaFoldDB" id="A0AAD1SEQ2"/>
<dbReference type="InterPro" id="IPR001611">
    <property type="entry name" value="Leu-rich_rpt"/>
</dbReference>
<dbReference type="SMART" id="SM00365">
    <property type="entry name" value="LRR_SD22"/>
    <property type="match status" value="4"/>
</dbReference>
<feature type="transmembrane region" description="Helical" evidence="17">
    <location>
        <begin position="571"/>
        <end position="593"/>
    </location>
</feature>
<dbReference type="FunFam" id="3.40.50.10140:FF:000001">
    <property type="entry name" value="Toll-like receptor 2"/>
    <property type="match status" value="1"/>
</dbReference>
<keyword evidence="21" id="KW-1185">Reference proteome</keyword>
<feature type="chain" id="PRO_5041979302" evidence="18">
    <location>
        <begin position="21"/>
        <end position="792"/>
    </location>
</feature>
<evidence type="ECO:0000256" key="11">
    <source>
        <dbReference type="ARBA" id="ARBA00023136"/>
    </source>
</evidence>
<evidence type="ECO:0000256" key="10">
    <source>
        <dbReference type="ARBA" id="ARBA00023027"/>
    </source>
</evidence>
<dbReference type="GO" id="GO:0002224">
    <property type="term" value="P:toll-like receptor signaling pathway"/>
    <property type="evidence" value="ECO:0007669"/>
    <property type="project" value="InterPro"/>
</dbReference>
<dbReference type="InterPro" id="IPR000483">
    <property type="entry name" value="Cys-rich_flank_reg_C"/>
</dbReference>
<dbReference type="Gene3D" id="3.80.10.10">
    <property type="entry name" value="Ribonuclease Inhibitor"/>
    <property type="match status" value="1"/>
</dbReference>
<dbReference type="PROSITE" id="PS50104">
    <property type="entry name" value="TIR"/>
    <property type="match status" value="1"/>
</dbReference>